<reference evidence="1 4" key="1">
    <citation type="submission" date="2009-10" db="EMBL/GenBank/DDBJ databases">
        <authorList>
            <consortium name="Los Alamos National Laboratory (LANL)"/>
            <consortium name="National Microbial Pathogen Data Resource (NMPDR)"/>
            <person name="Munk A.C."/>
            <person name="Chertkov O."/>
            <person name="Tapia R."/>
            <person name="Green L."/>
            <person name="Rogers Y."/>
            <person name="Detter J.C."/>
            <person name="Bruce D."/>
            <person name="Brettin T.S."/>
            <person name="Colwell R.R."/>
            <person name="Huq A."/>
            <person name="Grim C.J."/>
            <person name="Hasan N.A."/>
            <person name="Bartels D."/>
            <person name="Vonstein V."/>
        </authorList>
    </citation>
    <scope>NUCLEOTIDE SEQUENCE [LARGE SCALE GENOMIC DNA]</scope>
    <source>
        <strain evidence="1 4">CIP 102891</strain>
    </source>
</reference>
<sequence>MRLLVVLLLVVTTNAFAMKVMLIESYHAEYPWDVSYVKGLEQTMLPSVTLETFQMNTKRLPKSEFERKANEAFEAYQQLKPEIVILGDDNALAYMLPKLYDEDISIVFLGINSNPRQLFRQYKGKAKITGVLERPLFVKSLGELRSMFPDEPFKVRVMFDSGVTSQIAKEHIDNQYRLIRDNLGIDAEILAIGTRQEWRNSVLNAKEEGVSVIIVGLYHTLVDESGENVPALQVINWTSEHSPLPIFAFWDFAVGEDKAAGGIVLYGYSQGEIAGSLVNKIVNGESASSLPIQIGNKGSAIYSQVAMEKWGLTAPSHWKPID</sequence>
<proteinExistence type="predicted"/>
<evidence type="ECO:0000313" key="4">
    <source>
        <dbReference type="Proteomes" id="UP000003515"/>
    </source>
</evidence>
<dbReference type="InterPro" id="IPR007487">
    <property type="entry name" value="ABC_transpt-TYRBP-like"/>
</dbReference>
<evidence type="ECO:0000313" key="1">
    <source>
        <dbReference type="EMBL" id="EEX93656.1"/>
    </source>
</evidence>
<dbReference type="PANTHER" id="PTHR35271">
    <property type="entry name" value="ABC TRANSPORTER, SUBSTRATE-BINDING LIPOPROTEIN-RELATED"/>
    <property type="match status" value="1"/>
</dbReference>
<dbReference type="PANTHER" id="PTHR35271:SF1">
    <property type="entry name" value="ABC TRANSPORTER, SUBSTRATE-BINDING LIPOPROTEIN"/>
    <property type="match status" value="1"/>
</dbReference>
<comment type="caution">
    <text evidence="2">The sequence shown here is derived from an EMBL/GenBank/DDBJ whole genome shotgun (WGS) entry which is preliminary data.</text>
</comment>
<gene>
    <name evidence="1" type="ORF">VIA_000813</name>
    <name evidence="2" type="ORF">VIOR3934_00840</name>
</gene>
<reference evidence="2" key="2">
    <citation type="submission" date="2011-08" db="EMBL/GenBank/DDBJ databases">
        <authorList>
            <person name="Hoffman M."/>
            <person name="Strain E.A."/>
            <person name="Brown E."/>
            <person name="Allard M.W."/>
        </authorList>
    </citation>
    <scope>NUCLEOTIDE SEQUENCE</scope>
    <source>
        <strain evidence="2">CIP 102891</strain>
    </source>
</reference>
<accession>C9QHA0</accession>
<evidence type="ECO:0000313" key="2">
    <source>
        <dbReference type="EMBL" id="EGU51171.1"/>
    </source>
</evidence>
<dbReference type="eggNOG" id="COG2984">
    <property type="taxonomic scope" value="Bacteria"/>
</dbReference>
<dbReference type="EMBL" id="ACZV01000004">
    <property type="protein sequence ID" value="EEX93656.1"/>
    <property type="molecule type" value="Genomic_DNA"/>
</dbReference>
<dbReference type="RefSeq" id="WP_004411325.1">
    <property type="nucleotide sequence ID" value="NZ_ACZV01000004.1"/>
</dbReference>
<evidence type="ECO:0000313" key="3">
    <source>
        <dbReference type="Proteomes" id="UP000002817"/>
    </source>
</evidence>
<keyword evidence="4" id="KW-1185">Reference proteome</keyword>
<dbReference type="STRING" id="675816.VIA_000813"/>
<dbReference type="EMBL" id="AFWH01000019">
    <property type="protein sequence ID" value="EGU51171.1"/>
    <property type="molecule type" value="Genomic_DNA"/>
</dbReference>
<keyword evidence="1" id="KW-0762">Sugar transport</keyword>
<dbReference type="AlphaFoldDB" id="C9QHA0"/>
<dbReference type="Gene3D" id="3.40.50.2300">
    <property type="match status" value="2"/>
</dbReference>
<protein>
    <submittedName>
        <fullName evidence="1">ABC-type sugar transport system ATPase component</fullName>
    </submittedName>
</protein>
<dbReference type="Proteomes" id="UP000002817">
    <property type="component" value="Unassembled WGS sequence"/>
</dbReference>
<reference evidence="2 3" key="3">
    <citation type="journal article" date="2012" name="Int. J. Syst. Evol. Microbiol.">
        <title>Vibrio caribbeanicus sp. nov., isolated from the marine sponge Scleritoderma cyanea.</title>
        <authorList>
            <person name="Hoffmann M."/>
            <person name="Monday S.R."/>
            <person name="Allard M.W."/>
            <person name="Strain E.A."/>
            <person name="Whittaker P."/>
            <person name="Naum M."/>
            <person name="McCarthy P.J."/>
            <person name="Lopez J.V."/>
            <person name="Fischer M."/>
            <person name="Brown E.W."/>
        </authorList>
    </citation>
    <scope>NUCLEOTIDE SEQUENCE [LARGE SCALE GENOMIC DNA]</scope>
    <source>
        <strain evidence="2">CIP 102891</strain>
        <strain evidence="3">CIP 102891 / ATCC 33934</strain>
    </source>
</reference>
<dbReference type="Proteomes" id="UP000003515">
    <property type="component" value="Unassembled WGS sequence"/>
</dbReference>
<dbReference type="OrthoDB" id="1550623at2"/>
<keyword evidence="1" id="KW-0813">Transport</keyword>
<name>C9QHA0_VIBOR</name>
<organism evidence="2 3">
    <name type="scientific">Vibrio orientalis CIP 102891 = ATCC 33934</name>
    <dbReference type="NCBI Taxonomy" id="675816"/>
    <lineage>
        <taxon>Bacteria</taxon>
        <taxon>Pseudomonadati</taxon>
        <taxon>Pseudomonadota</taxon>
        <taxon>Gammaproteobacteria</taxon>
        <taxon>Vibrionales</taxon>
        <taxon>Vibrionaceae</taxon>
        <taxon>Vibrio</taxon>
        <taxon>Vibrio oreintalis group</taxon>
    </lineage>
</organism>
<dbReference type="PATRIC" id="fig|675816.5.peg.1713"/>